<dbReference type="HAMAP" id="MF_01077">
    <property type="entry name" value="RimP"/>
    <property type="match status" value="1"/>
</dbReference>
<evidence type="ECO:0000259" key="5">
    <source>
        <dbReference type="Pfam" id="PF17384"/>
    </source>
</evidence>
<evidence type="ECO:0000256" key="2">
    <source>
        <dbReference type="ARBA" id="ARBA00022517"/>
    </source>
</evidence>
<dbReference type="SUPFAM" id="SSF74942">
    <property type="entry name" value="YhbC-like, C-terminal domain"/>
    <property type="match status" value="1"/>
</dbReference>
<evidence type="ECO:0000256" key="3">
    <source>
        <dbReference type="HAMAP-Rule" id="MF_01077"/>
    </source>
</evidence>
<dbReference type="InterPro" id="IPR035956">
    <property type="entry name" value="RimP_N_sf"/>
</dbReference>
<dbReference type="InterPro" id="IPR028998">
    <property type="entry name" value="RimP_C"/>
</dbReference>
<sequence length="152" mass="17106">MSTKELALIKMLEPVVTGLGFVLWGLEFLNQGRNSVLRIYIDKPDVGINVDDCASVSRQASAILDVEDPIAGEYVLEVSSPGMDRPLFNLEQFQGYIGSLVKLRLRMPFEGRRKFVGRLNGIENDEIVLQVESTEYLLPYELIEKANVVPEF</sequence>
<evidence type="ECO:0000313" key="7">
    <source>
        <dbReference type="Proteomes" id="UP001589628"/>
    </source>
</evidence>
<dbReference type="PANTHER" id="PTHR33867">
    <property type="entry name" value="RIBOSOME MATURATION FACTOR RIMP"/>
    <property type="match status" value="1"/>
</dbReference>
<dbReference type="PANTHER" id="PTHR33867:SF1">
    <property type="entry name" value="RIBOSOME MATURATION FACTOR RIMP"/>
    <property type="match status" value="1"/>
</dbReference>
<evidence type="ECO:0000259" key="4">
    <source>
        <dbReference type="Pfam" id="PF02576"/>
    </source>
</evidence>
<keyword evidence="2 3" id="KW-0690">Ribosome biogenesis</keyword>
<dbReference type="Proteomes" id="UP001589628">
    <property type="component" value="Unassembled WGS sequence"/>
</dbReference>
<keyword evidence="1 3" id="KW-0963">Cytoplasm</keyword>
<dbReference type="CDD" id="cd01734">
    <property type="entry name" value="YlxS_C"/>
    <property type="match status" value="1"/>
</dbReference>
<comment type="caution">
    <text evidence="6">The sequence shown here is derived from an EMBL/GenBank/DDBJ whole genome shotgun (WGS) entry which is preliminary data.</text>
</comment>
<evidence type="ECO:0000256" key="1">
    <source>
        <dbReference type="ARBA" id="ARBA00022490"/>
    </source>
</evidence>
<feature type="domain" description="Ribosome maturation factor RimP N-terminal" evidence="4">
    <location>
        <begin position="11"/>
        <end position="84"/>
    </location>
</feature>
<dbReference type="Gene3D" id="3.30.300.70">
    <property type="entry name" value="RimP-like superfamily, N-terminal"/>
    <property type="match status" value="1"/>
</dbReference>
<proteinExistence type="inferred from homology"/>
<dbReference type="EMBL" id="JBHLZN010000002">
    <property type="protein sequence ID" value="MFB9886638.1"/>
    <property type="molecule type" value="Genomic_DNA"/>
</dbReference>
<name>A0ABV5ZBK7_9GAMM</name>
<organism evidence="6 7">
    <name type="scientific">Balneatrix alpica</name>
    <dbReference type="NCBI Taxonomy" id="75684"/>
    <lineage>
        <taxon>Bacteria</taxon>
        <taxon>Pseudomonadati</taxon>
        <taxon>Pseudomonadota</taxon>
        <taxon>Gammaproteobacteria</taxon>
        <taxon>Oceanospirillales</taxon>
        <taxon>Balneatrichaceae</taxon>
        <taxon>Balneatrix</taxon>
    </lineage>
</organism>
<reference evidence="6 7" key="1">
    <citation type="submission" date="2024-09" db="EMBL/GenBank/DDBJ databases">
        <authorList>
            <person name="Sun Q."/>
            <person name="Mori K."/>
        </authorList>
    </citation>
    <scope>NUCLEOTIDE SEQUENCE [LARGE SCALE GENOMIC DNA]</scope>
    <source>
        <strain evidence="6 7">ATCC 51285</strain>
    </source>
</reference>
<evidence type="ECO:0000313" key="6">
    <source>
        <dbReference type="EMBL" id="MFB9886638.1"/>
    </source>
</evidence>
<gene>
    <name evidence="3 6" type="primary">rimP</name>
    <name evidence="6" type="ORF">ACFFLH_09470</name>
</gene>
<dbReference type="Pfam" id="PF02576">
    <property type="entry name" value="RimP_N"/>
    <property type="match status" value="1"/>
</dbReference>
<comment type="function">
    <text evidence="3">Required for maturation of 30S ribosomal subunits.</text>
</comment>
<comment type="similarity">
    <text evidence="3">Belongs to the RimP family.</text>
</comment>
<dbReference type="RefSeq" id="WP_027312064.1">
    <property type="nucleotide sequence ID" value="NZ_JAUESS010000003.1"/>
</dbReference>
<dbReference type="InterPro" id="IPR028989">
    <property type="entry name" value="RimP_N"/>
</dbReference>
<feature type="domain" description="Ribosome maturation factor RimP C-terminal" evidence="5">
    <location>
        <begin position="87"/>
        <end position="152"/>
    </location>
</feature>
<dbReference type="NCBIfam" id="NF000927">
    <property type="entry name" value="PRK00092.1-1"/>
    <property type="match status" value="1"/>
</dbReference>
<dbReference type="Gene3D" id="2.30.30.180">
    <property type="entry name" value="Ribosome maturation factor RimP, C-terminal domain"/>
    <property type="match status" value="1"/>
</dbReference>
<dbReference type="InterPro" id="IPR036847">
    <property type="entry name" value="RimP_C_sf"/>
</dbReference>
<comment type="subcellular location">
    <subcellularLocation>
        <location evidence="3">Cytoplasm</location>
    </subcellularLocation>
</comment>
<accession>A0ABV5ZBK7</accession>
<dbReference type="SUPFAM" id="SSF75420">
    <property type="entry name" value="YhbC-like, N-terminal domain"/>
    <property type="match status" value="1"/>
</dbReference>
<dbReference type="InterPro" id="IPR003728">
    <property type="entry name" value="Ribosome_maturation_RimP"/>
</dbReference>
<keyword evidence="7" id="KW-1185">Reference proteome</keyword>
<protein>
    <recommendedName>
        <fullName evidence="3">Ribosome maturation factor RimP</fullName>
    </recommendedName>
</protein>
<dbReference type="Pfam" id="PF17384">
    <property type="entry name" value="DUF150_C"/>
    <property type="match status" value="1"/>
</dbReference>